<dbReference type="Proteomes" id="UP000044841">
    <property type="component" value="Unassembled WGS sequence"/>
</dbReference>
<dbReference type="EMBL" id="CYGV01001698">
    <property type="protein sequence ID" value="CUA76479.1"/>
    <property type="molecule type" value="Genomic_DNA"/>
</dbReference>
<reference evidence="2 3" key="1">
    <citation type="submission" date="2015-07" db="EMBL/GenBank/DDBJ databases">
        <authorList>
            <person name="Noorani M."/>
        </authorList>
    </citation>
    <scope>NUCLEOTIDE SEQUENCE [LARGE SCALE GENOMIC DNA]</scope>
    <source>
        <strain evidence="2">BBA 69670</strain>
    </source>
</reference>
<accession>A0A0K6GDP2</accession>
<dbReference type="AlphaFoldDB" id="A0A0K6GDP2"/>
<dbReference type="InterPro" id="IPR000772">
    <property type="entry name" value="Ricin_B_lectin"/>
</dbReference>
<gene>
    <name evidence="2" type="ORF">RSOLAG22IIIB_12329</name>
</gene>
<dbReference type="InterPro" id="IPR035992">
    <property type="entry name" value="Ricin_B-like_lectins"/>
</dbReference>
<evidence type="ECO:0000313" key="2">
    <source>
        <dbReference type="EMBL" id="CUA76479.1"/>
    </source>
</evidence>
<feature type="domain" description="Ricin B lectin" evidence="1">
    <location>
        <begin position="61"/>
        <end position="140"/>
    </location>
</feature>
<dbReference type="Pfam" id="PF14200">
    <property type="entry name" value="RicinB_lectin_2"/>
    <property type="match status" value="1"/>
</dbReference>
<dbReference type="SUPFAM" id="SSF50370">
    <property type="entry name" value="Ricin B-like lectins"/>
    <property type="match status" value="1"/>
</dbReference>
<dbReference type="Gene3D" id="2.80.10.50">
    <property type="match status" value="1"/>
</dbReference>
<keyword evidence="3" id="KW-1185">Reference proteome</keyword>
<name>A0A0K6GDP2_9AGAM</name>
<evidence type="ECO:0000259" key="1">
    <source>
        <dbReference type="Pfam" id="PF14200"/>
    </source>
</evidence>
<evidence type="ECO:0000313" key="3">
    <source>
        <dbReference type="Proteomes" id="UP000044841"/>
    </source>
</evidence>
<proteinExistence type="predicted"/>
<organism evidence="2 3">
    <name type="scientific">Rhizoctonia solani</name>
    <dbReference type="NCBI Taxonomy" id="456999"/>
    <lineage>
        <taxon>Eukaryota</taxon>
        <taxon>Fungi</taxon>
        <taxon>Dikarya</taxon>
        <taxon>Basidiomycota</taxon>
        <taxon>Agaricomycotina</taxon>
        <taxon>Agaricomycetes</taxon>
        <taxon>Cantharellales</taxon>
        <taxon>Ceratobasidiaceae</taxon>
        <taxon>Rhizoctonia</taxon>
    </lineage>
</organism>
<protein>
    <recommendedName>
        <fullName evidence="1">Ricin B lectin domain-containing protein</fullName>
    </recommendedName>
</protein>
<dbReference type="CDD" id="cd23422">
    <property type="entry name" value="beta-trefoil_Ricin_MPL_CNL"/>
    <property type="match status" value="1"/>
</dbReference>
<sequence>MRHINRLDLSASRPVKFNMTVDPGTYIIKNAAFSTNASVSTVSDGVRNVHGWQQISNNITQQWVVKSVGDVPNSYYLQNKDHGLYLYAASPASGTNLIGSNAVSFWTLNQQADGLVEIVYPGSTFVADLANAADGTPITLVARNNTSRQKWTFTKVGF</sequence>